<dbReference type="GO" id="GO:0009055">
    <property type="term" value="F:electron transfer activity"/>
    <property type="evidence" value="ECO:0007669"/>
    <property type="project" value="InterPro"/>
</dbReference>
<evidence type="ECO:0000256" key="4">
    <source>
        <dbReference type="ARBA" id="ARBA00020076"/>
    </source>
</evidence>
<evidence type="ECO:0000256" key="13">
    <source>
        <dbReference type="SAM" id="Phobius"/>
    </source>
</evidence>
<dbReference type="Gene3D" id="1.20.1300.10">
    <property type="entry name" value="Fumarate reductase/succinate dehydrogenase, transmembrane subunit"/>
    <property type="match status" value="1"/>
</dbReference>
<dbReference type="PROSITE" id="PS01001">
    <property type="entry name" value="SDH_CYT_2"/>
    <property type="match status" value="1"/>
</dbReference>
<dbReference type="InterPro" id="IPR018495">
    <property type="entry name" value="Succ_DH_cyt_bsu_CS"/>
</dbReference>
<dbReference type="PIRSF" id="PIRSF000178">
    <property type="entry name" value="SDH_cyt_b560"/>
    <property type="match status" value="1"/>
</dbReference>
<dbReference type="OrthoDB" id="9799441at2"/>
<feature type="transmembrane region" description="Helical" evidence="13">
    <location>
        <begin position="18"/>
        <end position="41"/>
    </location>
</feature>
<dbReference type="CDD" id="cd03499">
    <property type="entry name" value="SQR_TypeC_SdhC"/>
    <property type="match status" value="1"/>
</dbReference>
<keyword evidence="10 13" id="KW-0472">Membrane</keyword>
<protein>
    <recommendedName>
        <fullName evidence="4">Succinate dehydrogenase cytochrome b556 subunit</fullName>
    </recommendedName>
</protein>
<evidence type="ECO:0000313" key="15">
    <source>
        <dbReference type="Proteomes" id="UP000179145"/>
    </source>
</evidence>
<dbReference type="InterPro" id="IPR034804">
    <property type="entry name" value="SQR/QFR_C/D"/>
</dbReference>
<keyword evidence="15" id="KW-1185">Reference proteome</keyword>
<dbReference type="Proteomes" id="UP000179145">
    <property type="component" value="Chromosome"/>
</dbReference>
<comment type="subcellular location">
    <subcellularLocation>
        <location evidence="2">Membrane</location>
        <topology evidence="2">Multi-pass membrane protein</topology>
    </subcellularLocation>
</comment>
<proteinExistence type="inferred from homology"/>
<evidence type="ECO:0000256" key="3">
    <source>
        <dbReference type="ARBA" id="ARBA00007244"/>
    </source>
</evidence>
<dbReference type="PANTHER" id="PTHR10978">
    <property type="entry name" value="SUCCINATE DEHYDROGENASE CYTOCHROME B560 SUBUNIT"/>
    <property type="match status" value="1"/>
</dbReference>
<dbReference type="GO" id="GO:0016020">
    <property type="term" value="C:membrane"/>
    <property type="evidence" value="ECO:0007669"/>
    <property type="project" value="UniProtKB-SubCell"/>
</dbReference>
<feature type="transmembrane region" description="Helical" evidence="13">
    <location>
        <begin position="103"/>
        <end position="121"/>
    </location>
</feature>
<evidence type="ECO:0000256" key="9">
    <source>
        <dbReference type="ARBA" id="ARBA00023004"/>
    </source>
</evidence>
<dbReference type="GO" id="GO:0006099">
    <property type="term" value="P:tricarboxylic acid cycle"/>
    <property type="evidence" value="ECO:0007669"/>
    <property type="project" value="InterPro"/>
</dbReference>
<evidence type="ECO:0000256" key="2">
    <source>
        <dbReference type="ARBA" id="ARBA00004141"/>
    </source>
</evidence>
<dbReference type="InterPro" id="IPR014314">
    <property type="entry name" value="Succ_DH_cytb556"/>
</dbReference>
<keyword evidence="6 13" id="KW-0812">Transmembrane</keyword>
<comment type="function">
    <text evidence="1">Membrane-anchoring subunit of succinate dehydrogenase (SDH).</text>
</comment>
<evidence type="ECO:0000256" key="7">
    <source>
        <dbReference type="ARBA" id="ARBA00022723"/>
    </source>
</evidence>
<sequence>MSPHVEIYRFRLSMALSILNRISSVASAAGFGLAITWLGALAAGPKEYKRAQRVLNNPVGQLVMVGWSVATIYHFVAGIRHLIWDEGKRFEKKQIDEDGRVSVAVTSGLSVLLIGAVWALSRCRKTREQG</sequence>
<keyword evidence="9 12" id="KW-0408">Iron</keyword>
<comment type="subunit">
    <text evidence="11">Part of an enzyme complex containing four subunits: a flavoprotein, an iron-sulfur protein, plus two membrane-anchoring proteins, SdhC and SdhD. The complex can form homotrimers.</text>
</comment>
<feature type="binding site" description="axial binding residue" evidence="12">
    <location>
        <position position="74"/>
    </location>
    <ligand>
        <name>heme</name>
        <dbReference type="ChEBI" id="CHEBI:30413"/>
        <note>ligand shared with second transmembrane subunit</note>
    </ligand>
    <ligandPart>
        <name>Fe</name>
        <dbReference type="ChEBI" id="CHEBI:18248"/>
    </ligandPart>
</feature>
<evidence type="ECO:0000256" key="5">
    <source>
        <dbReference type="ARBA" id="ARBA00022617"/>
    </source>
</evidence>
<keyword evidence="5 12" id="KW-0349">Heme</keyword>
<evidence type="ECO:0000256" key="6">
    <source>
        <dbReference type="ARBA" id="ARBA00022692"/>
    </source>
</evidence>
<comment type="cofactor">
    <cofactor evidence="12">
        <name>heme</name>
        <dbReference type="ChEBI" id="CHEBI:30413"/>
    </cofactor>
    <text evidence="12">The heme is bound between the two transmembrane subunits.</text>
</comment>
<dbReference type="InterPro" id="IPR000701">
    <property type="entry name" value="SuccDH_FuR_B_TM-su"/>
</dbReference>
<name>A0A1D8UWU7_9PROT</name>
<evidence type="ECO:0000256" key="10">
    <source>
        <dbReference type="ARBA" id="ARBA00023136"/>
    </source>
</evidence>
<evidence type="ECO:0000256" key="11">
    <source>
        <dbReference type="ARBA" id="ARBA00025912"/>
    </source>
</evidence>
<dbReference type="SUPFAM" id="SSF81343">
    <property type="entry name" value="Fumarate reductase respiratory complex transmembrane subunits"/>
    <property type="match status" value="1"/>
</dbReference>
<dbReference type="AlphaFoldDB" id="A0A1D8UWU7"/>
<evidence type="ECO:0000256" key="12">
    <source>
        <dbReference type="PIRSR" id="PIRSR000178-1"/>
    </source>
</evidence>
<keyword evidence="8 13" id="KW-1133">Transmembrane helix</keyword>
<dbReference type="KEGG" id="kba:A0U89_04765"/>
<gene>
    <name evidence="14" type="ORF">A0U89_04765</name>
</gene>
<evidence type="ECO:0000256" key="8">
    <source>
        <dbReference type="ARBA" id="ARBA00022989"/>
    </source>
</evidence>
<organism evidence="14 15">
    <name type="scientific">Kozakia baliensis</name>
    <dbReference type="NCBI Taxonomy" id="153496"/>
    <lineage>
        <taxon>Bacteria</taxon>
        <taxon>Pseudomonadati</taxon>
        <taxon>Pseudomonadota</taxon>
        <taxon>Alphaproteobacteria</taxon>
        <taxon>Acetobacterales</taxon>
        <taxon>Acetobacteraceae</taxon>
        <taxon>Kozakia</taxon>
    </lineage>
</organism>
<evidence type="ECO:0000313" key="14">
    <source>
        <dbReference type="EMBL" id="AOX18133.1"/>
    </source>
</evidence>
<dbReference type="eggNOG" id="COG2009">
    <property type="taxonomic scope" value="Bacteria"/>
</dbReference>
<accession>A0A1D8UWU7</accession>
<dbReference type="EMBL" id="CP014674">
    <property type="protein sequence ID" value="AOX18133.1"/>
    <property type="molecule type" value="Genomic_DNA"/>
</dbReference>
<dbReference type="Pfam" id="PF01127">
    <property type="entry name" value="Sdh_cyt"/>
    <property type="match status" value="1"/>
</dbReference>
<dbReference type="GO" id="GO:0046872">
    <property type="term" value="F:metal ion binding"/>
    <property type="evidence" value="ECO:0007669"/>
    <property type="project" value="UniProtKB-KW"/>
</dbReference>
<evidence type="ECO:0000256" key="1">
    <source>
        <dbReference type="ARBA" id="ARBA00004050"/>
    </source>
</evidence>
<reference evidence="14 15" key="1">
    <citation type="journal article" date="2016" name="Microb. Cell Fact.">
        <title>Dissection of exopolysaccharide biosynthesis in Kozakia baliensis.</title>
        <authorList>
            <person name="Brandt J.U."/>
            <person name="Jakob F."/>
            <person name="Behr J."/>
            <person name="Geissler A.J."/>
            <person name="Vogel R.F."/>
        </authorList>
    </citation>
    <scope>NUCLEOTIDE SEQUENCE [LARGE SCALE GENOMIC DNA]</scope>
    <source>
        <strain evidence="14 15">DSM 14400</strain>
    </source>
</reference>
<dbReference type="STRING" id="153496.A0U89_04765"/>
<comment type="similarity">
    <text evidence="3">Belongs to the cytochrome b560 family.</text>
</comment>
<keyword evidence="7 12" id="KW-0479">Metal-binding</keyword>
<dbReference type="NCBIfam" id="TIGR02970">
    <property type="entry name" value="succ_dehyd_cytB"/>
    <property type="match status" value="1"/>
</dbReference>
<dbReference type="PANTHER" id="PTHR10978:SF5">
    <property type="entry name" value="SUCCINATE DEHYDROGENASE CYTOCHROME B560 SUBUNIT, MITOCHONDRIAL"/>
    <property type="match status" value="1"/>
</dbReference>
<feature type="transmembrane region" description="Helical" evidence="13">
    <location>
        <begin position="62"/>
        <end position="83"/>
    </location>
</feature>